<keyword evidence="3" id="KW-1185">Reference proteome</keyword>
<sequence length="260" mass="28768">MVDNQCYDIDLLVEETSKLHYSENTVELVPEFAQDEISDQPLLVGRLYPVGVETHHPPPPKKDQPWPEKCLVNPFDIPWGRSFNPMLEEKLGLVQGCPPAPEKSLMAFDQDICAVPEIRSRPPLGKRKGDSKLLGQFPDVNVIHSSLLQEESGPAGHLGSSFEPQIGKALEALEANYNSLTPPEFNPPLSCSFNKGLERNSAIKRDSTSSSGTKYKQKLKAKARRNKASLTPLPLSNKENNQVFQLGATETCPENSPRAQ</sequence>
<proteinExistence type="predicted"/>
<evidence type="ECO:0000313" key="2">
    <source>
        <dbReference type="EMBL" id="PON86977.1"/>
    </source>
</evidence>
<protein>
    <submittedName>
        <fullName evidence="2">Uncharacterized protein</fullName>
    </submittedName>
</protein>
<reference evidence="3" key="1">
    <citation type="submission" date="2016-06" db="EMBL/GenBank/DDBJ databases">
        <title>Parallel loss of symbiosis genes in relatives of nitrogen-fixing non-legume Parasponia.</title>
        <authorList>
            <person name="Van Velzen R."/>
            <person name="Holmer R."/>
            <person name="Bu F."/>
            <person name="Rutten L."/>
            <person name="Van Zeijl A."/>
            <person name="Liu W."/>
            <person name="Santuari L."/>
            <person name="Cao Q."/>
            <person name="Sharma T."/>
            <person name="Shen D."/>
            <person name="Roswanjaya Y."/>
            <person name="Wardhani T."/>
            <person name="Kalhor M.S."/>
            <person name="Jansen J."/>
            <person name="Van den Hoogen J."/>
            <person name="Gungor B."/>
            <person name="Hartog M."/>
            <person name="Hontelez J."/>
            <person name="Verver J."/>
            <person name="Yang W.-C."/>
            <person name="Schijlen E."/>
            <person name="Repin R."/>
            <person name="Schilthuizen M."/>
            <person name="Schranz E."/>
            <person name="Heidstra R."/>
            <person name="Miyata K."/>
            <person name="Fedorova E."/>
            <person name="Kohlen W."/>
            <person name="Bisseling T."/>
            <person name="Smit S."/>
            <person name="Geurts R."/>
        </authorList>
    </citation>
    <scope>NUCLEOTIDE SEQUENCE [LARGE SCALE GENOMIC DNA]</scope>
    <source>
        <strain evidence="3">cv. RG33-2</strain>
    </source>
</reference>
<organism evidence="2 3">
    <name type="scientific">Trema orientale</name>
    <name type="common">Charcoal tree</name>
    <name type="synonym">Celtis orientalis</name>
    <dbReference type="NCBI Taxonomy" id="63057"/>
    <lineage>
        <taxon>Eukaryota</taxon>
        <taxon>Viridiplantae</taxon>
        <taxon>Streptophyta</taxon>
        <taxon>Embryophyta</taxon>
        <taxon>Tracheophyta</taxon>
        <taxon>Spermatophyta</taxon>
        <taxon>Magnoliopsida</taxon>
        <taxon>eudicotyledons</taxon>
        <taxon>Gunneridae</taxon>
        <taxon>Pentapetalae</taxon>
        <taxon>rosids</taxon>
        <taxon>fabids</taxon>
        <taxon>Rosales</taxon>
        <taxon>Cannabaceae</taxon>
        <taxon>Trema</taxon>
    </lineage>
</organism>
<dbReference type="Proteomes" id="UP000237000">
    <property type="component" value="Unassembled WGS sequence"/>
</dbReference>
<evidence type="ECO:0000256" key="1">
    <source>
        <dbReference type="SAM" id="MobiDB-lite"/>
    </source>
</evidence>
<name>A0A2P5EN48_TREOI</name>
<dbReference type="InParanoid" id="A0A2P5EN48"/>
<evidence type="ECO:0000313" key="3">
    <source>
        <dbReference type="Proteomes" id="UP000237000"/>
    </source>
</evidence>
<dbReference type="EMBL" id="JXTC01000123">
    <property type="protein sequence ID" value="PON86977.1"/>
    <property type="molecule type" value="Genomic_DNA"/>
</dbReference>
<feature type="compositionally biased region" description="Basic residues" evidence="1">
    <location>
        <begin position="215"/>
        <end position="227"/>
    </location>
</feature>
<feature type="region of interest" description="Disordered" evidence="1">
    <location>
        <begin position="202"/>
        <end position="260"/>
    </location>
</feature>
<comment type="caution">
    <text evidence="2">The sequence shown here is derived from an EMBL/GenBank/DDBJ whole genome shotgun (WGS) entry which is preliminary data.</text>
</comment>
<gene>
    <name evidence="2" type="ORF">TorRG33x02_172240</name>
</gene>
<dbReference type="AlphaFoldDB" id="A0A2P5EN48"/>
<accession>A0A2P5EN48</accession>